<dbReference type="PANTHER" id="PTHR30619">
    <property type="entry name" value="DNA INTERNALIZATION/COMPETENCE PROTEIN COMEC/REC2"/>
    <property type="match status" value="1"/>
</dbReference>
<evidence type="ECO:0000313" key="11">
    <source>
        <dbReference type="Proteomes" id="UP000187651"/>
    </source>
</evidence>
<dbReference type="CDD" id="cd07731">
    <property type="entry name" value="ComA-like_MBL-fold"/>
    <property type="match status" value="1"/>
</dbReference>
<dbReference type="GO" id="GO:0030420">
    <property type="term" value="P:establishment of competence for transformation"/>
    <property type="evidence" value="ECO:0007669"/>
    <property type="project" value="InterPro"/>
</dbReference>
<comment type="subcellular location">
    <subcellularLocation>
        <location evidence="1">Cell membrane</location>
        <topology evidence="1">Multi-pass membrane protein</topology>
    </subcellularLocation>
</comment>
<evidence type="ECO:0000259" key="7">
    <source>
        <dbReference type="Pfam" id="PF00753"/>
    </source>
</evidence>
<feature type="transmembrane region" description="Helical" evidence="6">
    <location>
        <begin position="431"/>
        <end position="451"/>
    </location>
</feature>
<evidence type="ECO:0000256" key="6">
    <source>
        <dbReference type="SAM" id="Phobius"/>
    </source>
</evidence>
<feature type="transmembrane region" description="Helical" evidence="6">
    <location>
        <begin position="291"/>
        <end position="308"/>
    </location>
</feature>
<organism evidence="10 11">
    <name type="scientific">Lachnospira pectinoschiza</name>
    <dbReference type="NCBI Taxonomy" id="28052"/>
    <lineage>
        <taxon>Bacteria</taxon>
        <taxon>Bacillati</taxon>
        <taxon>Bacillota</taxon>
        <taxon>Clostridia</taxon>
        <taxon>Lachnospirales</taxon>
        <taxon>Lachnospiraceae</taxon>
        <taxon>Lachnospira</taxon>
    </lineage>
</organism>
<feature type="transmembrane region" description="Helical" evidence="6">
    <location>
        <begin position="263"/>
        <end position="285"/>
    </location>
</feature>
<feature type="transmembrane region" description="Helical" evidence="6">
    <location>
        <begin position="458"/>
        <end position="478"/>
    </location>
</feature>
<dbReference type="SUPFAM" id="SSF56281">
    <property type="entry name" value="Metallo-hydrolase/oxidoreductase"/>
    <property type="match status" value="1"/>
</dbReference>
<evidence type="ECO:0000256" key="5">
    <source>
        <dbReference type="ARBA" id="ARBA00023136"/>
    </source>
</evidence>
<dbReference type="AlphaFoldDB" id="A0A1G9VZS2"/>
<dbReference type="Pfam" id="PF03772">
    <property type="entry name" value="Competence"/>
    <property type="match status" value="1"/>
</dbReference>
<sequence length="829" mass="93221">MERPIFIAAIFALITAFTSIFLGQELTIFVLIAGLLILLALREYKKVSYLYLIILLIIPIVSIRSHFYKNQAKLISNLEVKEELNANVSGYVTCISKTENGISFRLMNARVEVDRDVYHADDHGGNVTLKTSSEKKDSEKTVSEKFSLLVYADANTDLLEGDYIEASGKLKRLNTSRNEGNYNQEEYYKSLGIRASFTISDLKKIDKSKTGIYPELFRLKGYLIGVYDKIFTKDKAAIVKAMTLGVRTDLTEQQKLDFKDSGIAHLLSISALHVSLLGLTIYKLLKRKLDYLVAAIIAVFIMLSYLIITNNGISCRRAVIMLIAYCIADNLARSNDLITTISLSLIILIVDDPYVITNTGFLLSFLSMAAIAFIYPIVINDEKILMLFKREELNKKDMKQKIKRKLSEAFCLSLSIQIATLPVIILMNYEVALLSILLNLIVIPLFSLLMVSAFLSGIIGLFNIFLSLLFAGSSNYILDFYSLLMKISTSFKGSIILTGAPRREFVIAYYLILLVIIILAKLLRDEILFKYVSFFQKALFGAYIFLIIIGLNLHYKELSGLNIVSLDVGQGDCQIVSLEGKNFLIDGGSTDIKNVGEYRIYPSLKYRGIKSLEAITVSHFDSDHVNGLIELLEKADRLEIKKIVIPDVEKLEENENYLKMTKLAKERGIKLEYIKAGDVLYFQKDKGFKITCLHPLKNFSYEDANDYSTSFLINYGDFKALTIGDATALAEKAIMDNAMALGLDISNINLLKVGHHGSKTSSSKEFIDFTRPSFSIISCGIKNRYHHPNEETLDKLNAINSKIYITSKIGEIMINTKKSGKLTIRGYLD</sequence>
<evidence type="ECO:0000256" key="3">
    <source>
        <dbReference type="ARBA" id="ARBA00022692"/>
    </source>
</evidence>
<dbReference type="OrthoDB" id="9761531at2"/>
<feature type="transmembrane region" description="Helical" evidence="6">
    <location>
        <begin position="7"/>
        <end position="37"/>
    </location>
</feature>
<dbReference type="Proteomes" id="UP000187651">
    <property type="component" value="Unassembled WGS sequence"/>
</dbReference>
<dbReference type="PANTHER" id="PTHR30619:SF7">
    <property type="entry name" value="BETA-LACTAMASE DOMAIN PROTEIN"/>
    <property type="match status" value="1"/>
</dbReference>
<feature type="transmembrane region" description="Helical" evidence="6">
    <location>
        <begin position="406"/>
        <end position="425"/>
    </location>
</feature>
<dbReference type="InterPro" id="IPR036866">
    <property type="entry name" value="RibonucZ/Hydroxyglut_hydro"/>
</dbReference>
<evidence type="ECO:0000256" key="2">
    <source>
        <dbReference type="ARBA" id="ARBA00022475"/>
    </source>
</evidence>
<dbReference type="EMBL" id="FNHZ01000002">
    <property type="protein sequence ID" value="SDM77818.1"/>
    <property type="molecule type" value="Genomic_DNA"/>
</dbReference>
<feature type="transmembrane region" description="Helical" evidence="6">
    <location>
        <begin position="49"/>
        <end position="67"/>
    </location>
</feature>
<keyword evidence="4 6" id="KW-1133">Transmembrane helix</keyword>
<dbReference type="RefSeq" id="WP_074521319.1">
    <property type="nucleotide sequence ID" value="NZ_FNHZ01000002.1"/>
</dbReference>
<keyword evidence="3 6" id="KW-0812">Transmembrane</keyword>
<dbReference type="InterPro" id="IPR035681">
    <property type="entry name" value="ComA-like_MBL"/>
</dbReference>
<dbReference type="Gene3D" id="3.60.15.10">
    <property type="entry name" value="Ribonuclease Z/Hydroxyacylglutathione hydrolase-like"/>
    <property type="match status" value="1"/>
</dbReference>
<reference evidence="11" key="1">
    <citation type="submission" date="2016-10" db="EMBL/GenBank/DDBJ databases">
        <authorList>
            <person name="Varghese N."/>
            <person name="Submissions S."/>
        </authorList>
    </citation>
    <scope>NUCLEOTIDE SEQUENCE [LARGE SCALE GENOMIC DNA]</scope>
    <source>
        <strain evidence="11">M83</strain>
    </source>
</reference>
<feature type="domain" description="ComEC/Rec2-related protein" evidence="8">
    <location>
        <begin position="242"/>
        <end position="520"/>
    </location>
</feature>
<proteinExistence type="predicted"/>
<keyword evidence="5 6" id="KW-0472">Membrane</keyword>
<dbReference type="InterPro" id="IPR052159">
    <property type="entry name" value="Competence_DNA_uptake"/>
</dbReference>
<accession>A0A1G9VZS2</accession>
<feature type="domain" description="DUF4131" evidence="9">
    <location>
        <begin position="28"/>
        <end position="201"/>
    </location>
</feature>
<keyword evidence="2" id="KW-1003">Cell membrane</keyword>
<evidence type="ECO:0000259" key="9">
    <source>
        <dbReference type="Pfam" id="PF13567"/>
    </source>
</evidence>
<dbReference type="Pfam" id="PF00753">
    <property type="entry name" value="Lactamase_B"/>
    <property type="match status" value="1"/>
</dbReference>
<dbReference type="NCBIfam" id="TIGR00361">
    <property type="entry name" value="ComEC_Rec2"/>
    <property type="match status" value="1"/>
</dbReference>
<evidence type="ECO:0000259" key="8">
    <source>
        <dbReference type="Pfam" id="PF03772"/>
    </source>
</evidence>
<feature type="transmembrane region" description="Helical" evidence="6">
    <location>
        <begin position="361"/>
        <end position="379"/>
    </location>
</feature>
<evidence type="ECO:0000256" key="4">
    <source>
        <dbReference type="ARBA" id="ARBA00022989"/>
    </source>
</evidence>
<dbReference type="InterPro" id="IPR001279">
    <property type="entry name" value="Metallo-B-lactamas"/>
</dbReference>
<feature type="domain" description="Metallo-beta-lactamase" evidence="7">
    <location>
        <begin position="567"/>
        <end position="780"/>
    </location>
</feature>
<protein>
    <submittedName>
        <fullName evidence="10">Competence protein ComEC</fullName>
    </submittedName>
</protein>
<keyword evidence="11" id="KW-1185">Reference proteome</keyword>
<feature type="transmembrane region" description="Helical" evidence="6">
    <location>
        <begin position="507"/>
        <end position="523"/>
    </location>
</feature>
<dbReference type="Pfam" id="PF13567">
    <property type="entry name" value="DUF4131"/>
    <property type="match status" value="1"/>
</dbReference>
<dbReference type="InterPro" id="IPR025405">
    <property type="entry name" value="DUF4131"/>
</dbReference>
<dbReference type="NCBIfam" id="TIGR00360">
    <property type="entry name" value="ComEC_N-term"/>
    <property type="match status" value="1"/>
</dbReference>
<name>A0A1G9VZS2_9FIRM</name>
<dbReference type="InterPro" id="IPR004477">
    <property type="entry name" value="ComEC_N"/>
</dbReference>
<evidence type="ECO:0000256" key="1">
    <source>
        <dbReference type="ARBA" id="ARBA00004651"/>
    </source>
</evidence>
<evidence type="ECO:0000313" key="10">
    <source>
        <dbReference type="EMBL" id="SDM77818.1"/>
    </source>
</evidence>
<dbReference type="InterPro" id="IPR004797">
    <property type="entry name" value="Competence_ComEC/Rec2"/>
</dbReference>
<gene>
    <name evidence="10" type="ORF">SAMN05216544_1142</name>
</gene>
<feature type="transmembrane region" description="Helical" evidence="6">
    <location>
        <begin position="535"/>
        <end position="555"/>
    </location>
</feature>
<dbReference type="GO" id="GO:0005886">
    <property type="term" value="C:plasma membrane"/>
    <property type="evidence" value="ECO:0007669"/>
    <property type="project" value="UniProtKB-SubCell"/>
</dbReference>
<feature type="transmembrane region" description="Helical" evidence="6">
    <location>
        <begin position="320"/>
        <end position="349"/>
    </location>
</feature>